<organism evidence="2 3">
    <name type="scientific">Haloprofundus marisrubri</name>
    <dbReference type="NCBI Taxonomy" id="1514971"/>
    <lineage>
        <taxon>Archaea</taxon>
        <taxon>Methanobacteriati</taxon>
        <taxon>Methanobacteriota</taxon>
        <taxon>Stenosarchaea group</taxon>
        <taxon>Halobacteria</taxon>
        <taxon>Halobacteriales</taxon>
        <taxon>Haloferacaceae</taxon>
        <taxon>Haloprofundus</taxon>
    </lineage>
</organism>
<feature type="transmembrane region" description="Helical" evidence="1">
    <location>
        <begin position="18"/>
        <end position="36"/>
    </location>
</feature>
<keyword evidence="1" id="KW-0812">Transmembrane</keyword>
<evidence type="ECO:0000256" key="1">
    <source>
        <dbReference type="SAM" id="Phobius"/>
    </source>
</evidence>
<name>A0A0W1R600_9EURY</name>
<proteinExistence type="predicted"/>
<accession>A0A0W1R600</accession>
<evidence type="ECO:0000313" key="2">
    <source>
        <dbReference type="EMBL" id="KTG08918.1"/>
    </source>
</evidence>
<dbReference type="EMBL" id="LOPU01000029">
    <property type="protein sequence ID" value="KTG08918.1"/>
    <property type="molecule type" value="Genomic_DNA"/>
</dbReference>
<gene>
    <name evidence="2" type="ORF">AUR64_13995</name>
</gene>
<feature type="transmembrane region" description="Helical" evidence="1">
    <location>
        <begin position="48"/>
        <end position="66"/>
    </location>
</feature>
<dbReference type="RefSeq" id="WP_058582071.1">
    <property type="nucleotide sequence ID" value="NZ_LOPU01000029.1"/>
</dbReference>
<keyword evidence="1" id="KW-0472">Membrane</keyword>
<sequence length="110" mass="12186">MPSTHTDRIVDRCRDPRVWLLTLVILGLYVLGTSVNDATPFGMLAAPAFLFMFAYMMTLGTVLLTLSPETFVTFFGGFVVFTFLTSALLVSGYDRLARRVRKSPATDVQA</sequence>
<keyword evidence="3" id="KW-1185">Reference proteome</keyword>
<dbReference type="Proteomes" id="UP000054387">
    <property type="component" value="Unassembled WGS sequence"/>
</dbReference>
<feature type="transmembrane region" description="Helical" evidence="1">
    <location>
        <begin position="72"/>
        <end position="93"/>
    </location>
</feature>
<reference evidence="2 3" key="1">
    <citation type="submission" date="2015-12" db="EMBL/GenBank/DDBJ databases">
        <title>Haloprofundus marisrubri gen. nov., sp. nov., an extremely halophilic archaeon isolated from the Discovery deep brine-seawater interface in the Red Sea.</title>
        <authorList>
            <person name="Zhang G."/>
            <person name="Stingl U."/>
            <person name="Rashid M."/>
        </authorList>
    </citation>
    <scope>NUCLEOTIDE SEQUENCE [LARGE SCALE GENOMIC DNA]</scope>
    <source>
        <strain evidence="2 3">SB9</strain>
    </source>
</reference>
<dbReference type="AlphaFoldDB" id="A0A0W1R600"/>
<comment type="caution">
    <text evidence="2">The sequence shown here is derived from an EMBL/GenBank/DDBJ whole genome shotgun (WGS) entry which is preliminary data.</text>
</comment>
<evidence type="ECO:0000313" key="3">
    <source>
        <dbReference type="Proteomes" id="UP000054387"/>
    </source>
</evidence>
<keyword evidence="1" id="KW-1133">Transmembrane helix</keyword>
<protein>
    <submittedName>
        <fullName evidence="2">Uncharacterized protein</fullName>
    </submittedName>
</protein>